<name>A0A2N0RQE1_9GLOM</name>
<sequence>MVTDFIMPVEALLPQGAIFDETPFGFDVLCTNNSTLEIVGEENSRSVYYTIEALEELLCITEGKLYECGHWFRPESGAIRNCVAGSEDEKELHKNVKRVTEVIVVLLMDRVDVDKKPVMKKQLVQGYFEDRRNLYISMDVLYNELAFIFALLVHFPEEIFPGDMHANPSDIRF</sequence>
<dbReference type="EMBL" id="LLXH01000534">
    <property type="protein sequence ID" value="PKC65530.1"/>
    <property type="molecule type" value="Genomic_DNA"/>
</dbReference>
<evidence type="ECO:0000313" key="2">
    <source>
        <dbReference type="Proteomes" id="UP000232688"/>
    </source>
</evidence>
<dbReference type="Proteomes" id="UP000232688">
    <property type="component" value="Unassembled WGS sequence"/>
</dbReference>
<dbReference type="AlphaFoldDB" id="A0A2N0RQE1"/>
<proteinExistence type="predicted"/>
<dbReference type="VEuPathDB" id="FungiDB:RhiirA1_460947"/>
<reference evidence="1 2" key="2">
    <citation type="submission" date="2017-10" db="EMBL/GenBank/DDBJ databases">
        <title>Genome analyses suggest a sexual origin of heterokaryosis in a supposedly ancient asexual fungus.</title>
        <authorList>
            <person name="Corradi N."/>
            <person name="Sedzielewska K."/>
            <person name="Noel J."/>
            <person name="Charron P."/>
            <person name="Farinelli L."/>
            <person name="Marton T."/>
            <person name="Kruger M."/>
            <person name="Pelin A."/>
            <person name="Brachmann A."/>
            <person name="Corradi N."/>
        </authorList>
    </citation>
    <scope>NUCLEOTIDE SEQUENCE [LARGE SCALE GENOMIC DNA]</scope>
    <source>
        <strain evidence="1 2">A1</strain>
    </source>
</reference>
<evidence type="ECO:0000313" key="1">
    <source>
        <dbReference type="EMBL" id="PKC65530.1"/>
    </source>
</evidence>
<dbReference type="VEuPathDB" id="FungiDB:RhiirFUN_012993"/>
<gene>
    <name evidence="1" type="ORF">RhiirA1_460947</name>
</gene>
<organism evidence="1 2">
    <name type="scientific">Rhizophagus irregularis</name>
    <dbReference type="NCBI Taxonomy" id="588596"/>
    <lineage>
        <taxon>Eukaryota</taxon>
        <taxon>Fungi</taxon>
        <taxon>Fungi incertae sedis</taxon>
        <taxon>Mucoromycota</taxon>
        <taxon>Glomeromycotina</taxon>
        <taxon>Glomeromycetes</taxon>
        <taxon>Glomerales</taxon>
        <taxon>Glomeraceae</taxon>
        <taxon>Rhizophagus</taxon>
    </lineage>
</organism>
<reference evidence="1 2" key="1">
    <citation type="submission" date="2017-10" db="EMBL/GenBank/DDBJ databases">
        <title>Extensive intraspecific genome diversity in a model arbuscular mycorrhizal fungus.</title>
        <authorList>
            <person name="Chen E.C.H."/>
            <person name="Morin E."/>
            <person name="Baudet D."/>
            <person name="Noel J."/>
            <person name="Ndikumana S."/>
            <person name="Charron P."/>
            <person name="St-Onge C."/>
            <person name="Giorgi J."/>
            <person name="Grigoriev I.V."/>
            <person name="Roux C."/>
            <person name="Martin F.M."/>
            <person name="Corradi N."/>
        </authorList>
    </citation>
    <scope>NUCLEOTIDE SEQUENCE [LARGE SCALE GENOMIC DNA]</scope>
    <source>
        <strain evidence="1 2">A1</strain>
    </source>
</reference>
<protein>
    <submittedName>
        <fullName evidence="1">Uncharacterized protein</fullName>
    </submittedName>
</protein>
<accession>A0A2N0RQE1</accession>
<comment type="caution">
    <text evidence="1">The sequence shown here is derived from an EMBL/GenBank/DDBJ whole genome shotgun (WGS) entry which is preliminary data.</text>
</comment>